<name>A0AAD6U6B0_9AGAR</name>
<sequence length="264" mass="29721">MAGMGASSTWAGLRYVPVPAAPSCPLAVDFDHRRTPSASSAHAPGITRGLGPDCLLSINGDDERTQRAFKPCLVHTWASLDDYVNESKPAINLRRWNDCSDSRPLLSGQLIIKSVFKWADRVIITSPLVQFDLHLDSFAFKCAYWPLLCLSAHRWLQADRRLDLKPLSCLFARKFASFTFKWTDQRLNQILLSTMGETMSVRAKPQSAETMAVWRQPCWYCLEVLLNQALFIYSSVYPLSLNVQPLDSTLDSFNLFKSAQLLST</sequence>
<dbReference type="AlphaFoldDB" id="A0AAD6U6B0"/>
<reference evidence="1" key="1">
    <citation type="submission" date="2023-03" db="EMBL/GenBank/DDBJ databases">
        <title>Massive genome expansion in bonnet fungi (Mycena s.s.) driven by repeated elements and novel gene families across ecological guilds.</title>
        <authorList>
            <consortium name="Lawrence Berkeley National Laboratory"/>
            <person name="Harder C.B."/>
            <person name="Miyauchi S."/>
            <person name="Viragh M."/>
            <person name="Kuo A."/>
            <person name="Thoen E."/>
            <person name="Andreopoulos B."/>
            <person name="Lu D."/>
            <person name="Skrede I."/>
            <person name="Drula E."/>
            <person name="Henrissat B."/>
            <person name="Morin E."/>
            <person name="Kohler A."/>
            <person name="Barry K."/>
            <person name="LaButti K."/>
            <person name="Morin E."/>
            <person name="Salamov A."/>
            <person name="Lipzen A."/>
            <person name="Mereny Z."/>
            <person name="Hegedus B."/>
            <person name="Baldrian P."/>
            <person name="Stursova M."/>
            <person name="Weitz H."/>
            <person name="Taylor A."/>
            <person name="Grigoriev I.V."/>
            <person name="Nagy L.G."/>
            <person name="Martin F."/>
            <person name="Kauserud H."/>
        </authorList>
    </citation>
    <scope>NUCLEOTIDE SEQUENCE</scope>
    <source>
        <strain evidence="1">CBHHK173m</strain>
    </source>
</reference>
<gene>
    <name evidence="1" type="ORF">B0H15DRAFT_973519</name>
</gene>
<organism evidence="1 2">
    <name type="scientific">Mycena belliarum</name>
    <dbReference type="NCBI Taxonomy" id="1033014"/>
    <lineage>
        <taxon>Eukaryota</taxon>
        <taxon>Fungi</taxon>
        <taxon>Dikarya</taxon>
        <taxon>Basidiomycota</taxon>
        <taxon>Agaricomycotina</taxon>
        <taxon>Agaricomycetes</taxon>
        <taxon>Agaricomycetidae</taxon>
        <taxon>Agaricales</taxon>
        <taxon>Marasmiineae</taxon>
        <taxon>Mycenaceae</taxon>
        <taxon>Mycena</taxon>
    </lineage>
</organism>
<dbReference type="EMBL" id="JARJCN010000018">
    <property type="protein sequence ID" value="KAJ7092453.1"/>
    <property type="molecule type" value="Genomic_DNA"/>
</dbReference>
<proteinExistence type="predicted"/>
<dbReference type="Proteomes" id="UP001222325">
    <property type="component" value="Unassembled WGS sequence"/>
</dbReference>
<protein>
    <submittedName>
        <fullName evidence="1">Uncharacterized protein</fullName>
    </submittedName>
</protein>
<keyword evidence="2" id="KW-1185">Reference proteome</keyword>
<evidence type="ECO:0000313" key="2">
    <source>
        <dbReference type="Proteomes" id="UP001222325"/>
    </source>
</evidence>
<accession>A0AAD6U6B0</accession>
<evidence type="ECO:0000313" key="1">
    <source>
        <dbReference type="EMBL" id="KAJ7092453.1"/>
    </source>
</evidence>
<comment type="caution">
    <text evidence="1">The sequence shown here is derived from an EMBL/GenBank/DDBJ whole genome shotgun (WGS) entry which is preliminary data.</text>
</comment>